<evidence type="ECO:0000256" key="8">
    <source>
        <dbReference type="ARBA" id="ARBA00023136"/>
    </source>
</evidence>
<feature type="transmembrane region" description="Helical" evidence="10">
    <location>
        <begin position="15"/>
        <end position="36"/>
    </location>
</feature>
<keyword evidence="12" id="KW-1185">Reference proteome</keyword>
<evidence type="ECO:0000313" key="11">
    <source>
        <dbReference type="EMBL" id="EEG79055.1"/>
    </source>
</evidence>
<accession>C0GCX0</accession>
<evidence type="ECO:0000256" key="1">
    <source>
        <dbReference type="ARBA" id="ARBA00004651"/>
    </source>
</evidence>
<gene>
    <name evidence="11" type="ORF">DealDRAFT_0329</name>
</gene>
<evidence type="ECO:0000256" key="10">
    <source>
        <dbReference type="SAM" id="Phobius"/>
    </source>
</evidence>
<dbReference type="AlphaFoldDB" id="C0GCX0"/>
<evidence type="ECO:0000256" key="4">
    <source>
        <dbReference type="ARBA" id="ARBA00022448"/>
    </source>
</evidence>
<dbReference type="PANTHER" id="PTHR43823">
    <property type="entry name" value="SPORULATION PROTEIN YKVU"/>
    <property type="match status" value="1"/>
</dbReference>
<feature type="transmembrane region" description="Helical" evidence="10">
    <location>
        <begin position="98"/>
        <end position="116"/>
    </location>
</feature>
<feature type="transmembrane region" description="Helical" evidence="10">
    <location>
        <begin position="165"/>
        <end position="186"/>
    </location>
</feature>
<dbReference type="Pfam" id="PF01554">
    <property type="entry name" value="MatE"/>
    <property type="match status" value="2"/>
</dbReference>
<keyword evidence="7 10" id="KW-1133">Transmembrane helix</keyword>
<dbReference type="STRING" id="555088.DealDRAFT_0329"/>
<feature type="transmembrane region" description="Helical" evidence="10">
    <location>
        <begin position="234"/>
        <end position="259"/>
    </location>
</feature>
<dbReference type="GO" id="GO:0046677">
    <property type="term" value="P:response to antibiotic"/>
    <property type="evidence" value="ECO:0007669"/>
    <property type="project" value="UniProtKB-KW"/>
</dbReference>
<dbReference type="NCBIfam" id="TIGR00797">
    <property type="entry name" value="matE"/>
    <property type="match status" value="1"/>
</dbReference>
<dbReference type="InterPro" id="IPR051327">
    <property type="entry name" value="MATE_MepA_subfamily"/>
</dbReference>
<sequence length="458" mass="49446">MVSTKQLAEGNIPNLIMKFSGPAIVGMVVMSIYNVVDRIFIGRYVGSLGLAGVTVSFPLMTVIMALSMLVGIGATALISIRLGEQKNSEAEKVMGNALALFLLVSLVLTVFGLAFLDPLLTLFGASANVLPYARDYMQIILWGCVFQILSFGVNNFIRAEGNPHIAMFTMVIGAVLNIILDAVLILGLDMGVAGAALATIISQAVSAAYVMYYFLRGKSLLKFRPGCLRLQRVLVNEIVAVGAPAFLKQIATSLIVVILNNSLLHYGGDMAISAFGAIHSILVLILMPIFGISQGIQPIIGYNYGAKKFERVKQTLYLGILVSTGIVLAAFVAIVLVPERFIALFSTDAELVAIGSAGLRGFLAFLPIIGFQITGANYFQAVGKPRQAVFLNLSRQVLLFIPALLILPRYYGLAGIWMVGPVADFFSSVITAICLVIEVRYLDQQEREYTLRAQFDAQ</sequence>
<evidence type="ECO:0000256" key="7">
    <source>
        <dbReference type="ARBA" id="ARBA00022989"/>
    </source>
</evidence>
<feature type="transmembrane region" description="Helical" evidence="10">
    <location>
        <begin position="192"/>
        <end position="214"/>
    </location>
</feature>
<keyword evidence="5" id="KW-1003">Cell membrane</keyword>
<feature type="transmembrane region" description="Helical" evidence="10">
    <location>
        <begin position="425"/>
        <end position="442"/>
    </location>
</feature>
<feature type="transmembrane region" description="Helical" evidence="10">
    <location>
        <begin position="397"/>
        <end position="419"/>
    </location>
</feature>
<feature type="transmembrane region" description="Helical" evidence="10">
    <location>
        <begin position="271"/>
        <end position="296"/>
    </location>
</feature>
<dbReference type="Proteomes" id="UP000006443">
    <property type="component" value="Unassembled WGS sequence"/>
</dbReference>
<feature type="transmembrane region" description="Helical" evidence="10">
    <location>
        <begin position="357"/>
        <end position="376"/>
    </location>
</feature>
<evidence type="ECO:0000256" key="2">
    <source>
        <dbReference type="ARBA" id="ARBA00008417"/>
    </source>
</evidence>
<feature type="transmembrane region" description="Helical" evidence="10">
    <location>
        <begin position="136"/>
        <end position="153"/>
    </location>
</feature>
<keyword evidence="4" id="KW-0813">Transport</keyword>
<dbReference type="InterPro" id="IPR045070">
    <property type="entry name" value="MATE_MepA-like"/>
</dbReference>
<protein>
    <recommendedName>
        <fullName evidence="3">Multidrug export protein MepA</fullName>
    </recommendedName>
</protein>
<keyword evidence="6 10" id="KW-0812">Transmembrane</keyword>
<feature type="transmembrane region" description="Helical" evidence="10">
    <location>
        <begin position="316"/>
        <end position="337"/>
    </location>
</feature>
<comment type="subcellular location">
    <subcellularLocation>
        <location evidence="1">Cell membrane</location>
        <topology evidence="1">Multi-pass membrane protein</topology>
    </subcellularLocation>
</comment>
<dbReference type="PIRSF" id="PIRSF006603">
    <property type="entry name" value="DinF"/>
    <property type="match status" value="1"/>
</dbReference>
<keyword evidence="8 10" id="KW-0472">Membrane</keyword>
<evidence type="ECO:0000256" key="5">
    <source>
        <dbReference type="ARBA" id="ARBA00022475"/>
    </source>
</evidence>
<comment type="caution">
    <text evidence="11">The sequence shown here is derived from an EMBL/GenBank/DDBJ whole genome shotgun (WGS) entry which is preliminary data.</text>
</comment>
<dbReference type="OrthoDB" id="9811110at2"/>
<dbReference type="GO" id="GO:0015297">
    <property type="term" value="F:antiporter activity"/>
    <property type="evidence" value="ECO:0007669"/>
    <property type="project" value="InterPro"/>
</dbReference>
<dbReference type="CDD" id="cd13143">
    <property type="entry name" value="MATE_MepA_like"/>
    <property type="match status" value="1"/>
</dbReference>
<dbReference type="GO" id="GO:0005886">
    <property type="term" value="C:plasma membrane"/>
    <property type="evidence" value="ECO:0007669"/>
    <property type="project" value="UniProtKB-SubCell"/>
</dbReference>
<organism evidence="11 12">
    <name type="scientific">Dethiobacter alkaliphilus AHT 1</name>
    <dbReference type="NCBI Taxonomy" id="555088"/>
    <lineage>
        <taxon>Bacteria</taxon>
        <taxon>Bacillati</taxon>
        <taxon>Bacillota</taxon>
        <taxon>Dethiobacteria</taxon>
        <taxon>Dethiobacterales</taxon>
        <taxon>Dethiobacteraceae</taxon>
        <taxon>Dethiobacter</taxon>
    </lineage>
</organism>
<reference evidence="11 12" key="1">
    <citation type="submission" date="2009-02" db="EMBL/GenBank/DDBJ databases">
        <title>Sequencing of the draft genome and assembly of Dethiobacter alkaliphilus AHT 1.</title>
        <authorList>
            <consortium name="US DOE Joint Genome Institute (JGI-PGF)"/>
            <person name="Lucas S."/>
            <person name="Copeland A."/>
            <person name="Lapidus A."/>
            <person name="Glavina del Rio T."/>
            <person name="Dalin E."/>
            <person name="Tice H."/>
            <person name="Bruce D."/>
            <person name="Goodwin L."/>
            <person name="Pitluck S."/>
            <person name="Larimer F."/>
            <person name="Land M.L."/>
            <person name="Hauser L."/>
            <person name="Muyzer G."/>
        </authorList>
    </citation>
    <scope>NUCLEOTIDE SEQUENCE [LARGE SCALE GENOMIC DNA]</scope>
    <source>
        <strain evidence="11 12">AHT 1</strain>
    </source>
</reference>
<proteinExistence type="inferred from homology"/>
<evidence type="ECO:0000256" key="3">
    <source>
        <dbReference type="ARBA" id="ARBA00022106"/>
    </source>
</evidence>
<dbReference type="GO" id="GO:0042910">
    <property type="term" value="F:xenobiotic transmembrane transporter activity"/>
    <property type="evidence" value="ECO:0007669"/>
    <property type="project" value="InterPro"/>
</dbReference>
<dbReference type="EMBL" id="ACJM01000001">
    <property type="protein sequence ID" value="EEG79055.1"/>
    <property type="molecule type" value="Genomic_DNA"/>
</dbReference>
<evidence type="ECO:0000256" key="6">
    <source>
        <dbReference type="ARBA" id="ARBA00022692"/>
    </source>
</evidence>
<feature type="transmembrane region" description="Helical" evidence="10">
    <location>
        <begin position="56"/>
        <end position="78"/>
    </location>
</feature>
<evidence type="ECO:0000256" key="9">
    <source>
        <dbReference type="ARBA" id="ARBA00023251"/>
    </source>
</evidence>
<dbReference type="eggNOG" id="COG0534">
    <property type="taxonomic scope" value="Bacteria"/>
</dbReference>
<name>C0GCX0_DETAL</name>
<keyword evidence="9" id="KW-0046">Antibiotic resistance</keyword>
<dbReference type="InterPro" id="IPR002528">
    <property type="entry name" value="MATE_fam"/>
</dbReference>
<comment type="similarity">
    <text evidence="2">Belongs to the multi antimicrobial extrusion (MATE) (TC 2.A.66.1) family. MepA subfamily.</text>
</comment>
<evidence type="ECO:0000313" key="12">
    <source>
        <dbReference type="Proteomes" id="UP000006443"/>
    </source>
</evidence>
<dbReference type="InterPro" id="IPR048279">
    <property type="entry name" value="MdtK-like"/>
</dbReference>
<dbReference type="PANTHER" id="PTHR43823:SF3">
    <property type="entry name" value="MULTIDRUG EXPORT PROTEIN MEPA"/>
    <property type="match status" value="1"/>
</dbReference>
<dbReference type="RefSeq" id="WP_008514227.1">
    <property type="nucleotide sequence ID" value="NZ_ACJM01000001.1"/>
</dbReference>